<name>A0A1I7IKU1_9PROT</name>
<protein>
    <submittedName>
        <fullName evidence="1">Uncharacterized protein</fullName>
    </submittedName>
</protein>
<organism evidence="1 2">
    <name type="scientific">Nitrosospira multiformis</name>
    <dbReference type="NCBI Taxonomy" id="1231"/>
    <lineage>
        <taxon>Bacteria</taxon>
        <taxon>Pseudomonadati</taxon>
        <taxon>Pseudomonadota</taxon>
        <taxon>Betaproteobacteria</taxon>
        <taxon>Nitrosomonadales</taxon>
        <taxon>Nitrosomonadaceae</taxon>
        <taxon>Nitrosospira</taxon>
    </lineage>
</organism>
<evidence type="ECO:0000313" key="2">
    <source>
        <dbReference type="Proteomes" id="UP000182649"/>
    </source>
</evidence>
<proteinExistence type="predicted"/>
<reference evidence="1 2" key="1">
    <citation type="submission" date="2016-10" db="EMBL/GenBank/DDBJ databases">
        <authorList>
            <person name="de Groot N.N."/>
        </authorList>
    </citation>
    <scope>NUCLEOTIDE SEQUENCE [LARGE SCALE GENOMIC DNA]</scope>
    <source>
        <strain evidence="1 2">Nl14</strain>
    </source>
</reference>
<sequence length="77" mass="8855">MLPETLRLQRLGIYRYVVKGHLFLDDPIVSDLLLDEGQIAETYAGHKPEIIGTNFDYEPGSIKACFTQKEFDYSRAF</sequence>
<dbReference type="AlphaFoldDB" id="A0A1I7IKU1"/>
<accession>A0A1I7IKU1</accession>
<evidence type="ECO:0000313" key="1">
    <source>
        <dbReference type="EMBL" id="SFU73532.1"/>
    </source>
</evidence>
<dbReference type="Proteomes" id="UP000182649">
    <property type="component" value="Unassembled WGS sequence"/>
</dbReference>
<dbReference type="RefSeq" id="WP_074975737.1">
    <property type="nucleotide sequence ID" value="NZ_FPBZ01000021.1"/>
</dbReference>
<dbReference type="EMBL" id="FPBZ01000021">
    <property type="protein sequence ID" value="SFU73532.1"/>
    <property type="molecule type" value="Genomic_DNA"/>
</dbReference>
<gene>
    <name evidence="1" type="ORF">SAMN05216417_1217</name>
</gene>